<dbReference type="Pfam" id="PF04977">
    <property type="entry name" value="DivIC"/>
    <property type="match status" value="1"/>
</dbReference>
<keyword evidence="1" id="KW-1133">Transmembrane helix</keyword>
<sequence length="99" mass="11055">MTQTNPRRMASMAYFAIIATIGGNFGFAAIQGDYGVFRQAQTAGEIAALTAERDRLAGELDELKNLTRRLSDHYLDMDLLDEQVRSVLGYVRADEIVIR</sequence>
<dbReference type="InterPro" id="IPR007060">
    <property type="entry name" value="FtsL/DivIC"/>
</dbReference>
<protein>
    <submittedName>
        <fullName evidence="2">Septum formation initiator family protein</fullName>
    </submittedName>
</protein>
<dbReference type="EMBL" id="JAABNR010000001">
    <property type="protein sequence ID" value="NBZ86117.1"/>
    <property type="molecule type" value="Genomic_DNA"/>
</dbReference>
<reference evidence="2" key="1">
    <citation type="submission" date="2020-01" db="EMBL/GenBank/DDBJ databases">
        <authorList>
            <person name="Chen W.-M."/>
        </authorList>
    </citation>
    <scope>NUCLEOTIDE SEQUENCE</scope>
    <source>
        <strain evidence="2">CYK-10</strain>
    </source>
</reference>
<feature type="transmembrane region" description="Helical" evidence="1">
    <location>
        <begin position="12"/>
        <end position="30"/>
    </location>
</feature>
<evidence type="ECO:0000256" key="1">
    <source>
        <dbReference type="SAM" id="Phobius"/>
    </source>
</evidence>
<keyword evidence="3" id="KW-1185">Reference proteome</keyword>
<proteinExistence type="predicted"/>
<dbReference type="AlphaFoldDB" id="A0AAE4Y6P5"/>
<keyword evidence="1" id="KW-0812">Transmembrane</keyword>
<keyword evidence="1" id="KW-0472">Membrane</keyword>
<name>A0AAE4Y6P5_9RHOB</name>
<gene>
    <name evidence="2" type="ORF">GV832_00850</name>
</gene>
<accession>A0AAE4Y6P5</accession>
<organism evidence="2 3">
    <name type="scientific">Stagnihabitans tardus</name>
    <dbReference type="NCBI Taxonomy" id="2699202"/>
    <lineage>
        <taxon>Bacteria</taxon>
        <taxon>Pseudomonadati</taxon>
        <taxon>Pseudomonadota</taxon>
        <taxon>Alphaproteobacteria</taxon>
        <taxon>Rhodobacterales</taxon>
        <taxon>Paracoccaceae</taxon>
        <taxon>Stagnihabitans</taxon>
    </lineage>
</organism>
<evidence type="ECO:0000313" key="3">
    <source>
        <dbReference type="Proteomes" id="UP001193501"/>
    </source>
</evidence>
<dbReference type="Proteomes" id="UP001193501">
    <property type="component" value="Unassembled WGS sequence"/>
</dbReference>
<comment type="caution">
    <text evidence="2">The sequence shown here is derived from an EMBL/GenBank/DDBJ whole genome shotgun (WGS) entry which is preliminary data.</text>
</comment>
<evidence type="ECO:0000313" key="2">
    <source>
        <dbReference type="EMBL" id="NBZ86117.1"/>
    </source>
</evidence>